<comment type="caution">
    <text evidence="12">The sequence shown here is derived from an EMBL/GenBank/DDBJ whole genome shotgun (WGS) entry which is preliminary data.</text>
</comment>
<evidence type="ECO:0000256" key="1">
    <source>
        <dbReference type="ARBA" id="ARBA00004123"/>
    </source>
</evidence>
<feature type="compositionally biased region" description="Gly residues" evidence="10">
    <location>
        <begin position="2164"/>
        <end position="2198"/>
    </location>
</feature>
<evidence type="ECO:0000259" key="11">
    <source>
        <dbReference type="Pfam" id="PF10497"/>
    </source>
</evidence>
<feature type="compositionally biased region" description="Low complexity" evidence="10">
    <location>
        <begin position="374"/>
        <end position="387"/>
    </location>
</feature>
<comment type="subcellular location">
    <subcellularLocation>
        <location evidence="2">Cytoplasm</location>
    </subcellularLocation>
    <subcellularLocation>
        <location evidence="1">Nucleus</location>
    </subcellularLocation>
</comment>
<keyword evidence="9" id="KW-0539">Nucleus</keyword>
<keyword evidence="7" id="KW-0805">Transcription regulation</keyword>
<evidence type="ECO:0000256" key="6">
    <source>
        <dbReference type="ARBA" id="ARBA00022843"/>
    </source>
</evidence>
<feature type="region of interest" description="Disordered" evidence="10">
    <location>
        <begin position="560"/>
        <end position="596"/>
    </location>
</feature>
<dbReference type="Pfam" id="PF10497">
    <property type="entry name" value="zf-4CXXC_R1"/>
    <property type="match status" value="1"/>
</dbReference>
<name>A0A836C5Q8_9CHLO</name>
<dbReference type="InterPro" id="IPR040221">
    <property type="entry name" value="CDCA7/CDA7L"/>
</dbReference>
<feature type="compositionally biased region" description="Low complexity" evidence="10">
    <location>
        <begin position="425"/>
        <end position="436"/>
    </location>
</feature>
<dbReference type="EMBL" id="JAEHOE010000002">
    <property type="protein sequence ID" value="KAG2501130.1"/>
    <property type="molecule type" value="Genomic_DNA"/>
</dbReference>
<sequence>MRGHGIGRKLASLLERQEQGEGGRPPVRETYSLEDRQQLDIYSDAQLAPGEQPPARESGQLCQQELHHSPDCQTCKSCHFCRQRTATRKAQCSECQLHWCPPCLATRFGEVASKLYRYPYWRCPVCRGLCNCSSQSCVRASRGLLPTGELASESRQLGHVSVAHYLIAGSMERYGAADADPHRQGGARRGPVHAAREGRHGPQAAAGAVPGLPIQQAAEAAADRAQEDAETEPEVEVEVDELAELVAEHGICLGLFDASPSPPDLALAGQSAEAAVPQPAVAGGASGAGGDAHVSPRPERGSVGMDLDTPSTSGRPADARPAPKLSWAHPAWTRERGSKLSAWLFAAGRQAPPVDATAQAGGGAAAAGGGGGPAAPAQAQAQAVPALGPAPAPRAPQAIDLGLGIKVYPRGAQPPGPAAAGGGSRPSHAAALAPAPAPALPAAQLGAPGAPGAGAPAQQQRLRVLGDCSNRRVLGQGPGQGPWKATGAGSGCGSYNQRLRWYARPPSAGPAAAKRRQELGGDEAREARPLYPRGMPHARPGNAPAAAGDVPMLEGAAVAAAAPLSPDRGQEREEEAGPDAHAPPPPVRDPGPEGAPFSELLVALDRAGRDLASRAGAAGGCAAAPGLWGRSWLNMVEGAMRQVRAQVTVASSVSAYRRGAAAAAVQDQPIRTLAQLRAAVDVLLLAAAELPSRADWRAEGERNRIACESAVELLLCEEPFANFDECDPEARLALVEGVLSLTRLAAARSRRDPDWRPTLDSCLRRLLQWLLAQDRTARQLAAAARQALIPMELRTAKQVGGLPILEDTTPAHLQPVAKAYEAALTKMVVRLEKLLRAPEGRGLALRLLDPDTKPQPALQLLQEDHAPPPDSKPAPPPLDPAAVPCLLPKLLLIQRAVLALAGRGKGLEIPPPGQQPAAGRSTLSSRLSSFKLHTVVERVVKWAAAGAQPDPLLASRGWTAEQREAAKAALSLLGTLYGMQYAEAGKDWADVEMDVAQLCRLQTKATTLCTVWQANGANPRQRGLVVSLLAQVVRSLAALERREPLVEALLPRASRDELLMQSGLLTTWFHAALDPANRVALADLTQELLLCTEARPFLLGTDTTTPAKLVAAAVRADSNGSVCAQLTSQLFSSLVAERRSMELGEMLKDAVLSWRGLQPSPDFAAAGPNRPSPRIEDLARSMLAHRAMAAVALAALEPCGKGWLAQHASRAPGWSGGFEAAQAPLRLLECVAEAMARDAAALVKWDGAPGAGVDPQEHLRLWCVRLAEESSAGLLPELVGVLAVSADAFADHDTTPSAKAPSVLQRCLSLVCLMVCDLPPTAPAHAETRQRLLLLVARAFATHLALPGAADASGSAAMPVQPPSCGDNLVGCVHRSLTGTLREHVKAGLTADHRPDDPLVRRTTNALAWLELLMGQEAVRERSTLERLLPPLLHLVVGALVEARQLLLRRGALLLDVEEAPQPQQPQPQPQQLQPQHASTSALSPSAQATQQLGQIWPQHGAQHGAQHAQQQQLWGQAALPQAQHAQQGAQHSPPYALIRQVLSTAAAVLAAAGGAGLLAPPGEAGATPHVSIARGADPMHLLRPADRHQLRAAAGLATGLLLRLCAECAAATLPLNSQGPALEPLRPAKPHEHGLALRLRLGPCLGVLRCVPAHELPDKAREGGVTADLDWAKDEGADGADGPLKTGGAALEVLSVMVQQAGPTGVAWSRPAGVSVMASVRAAVVAKLWSTELKSLAKDFLRVEGVVPPAPRQPAAAAAAPQPGGGARQGAHAVRVVAAPARPQVGERPQGLAPPAAGGAPPPQQQRERPPPQQQQRPGPPQQGQGAAQEGRQQPAVPAALPPPRDRRPDAPGPVPGPVPDHPRRRAEEPEGQGAKRARAESPPAVLLSAAPPGQRHAPGGQPDRQRPAAQAQRLPEGGRQLPPGAQPPPQPRERQHQQQQVRATSPTEAGGRGPQHGGQPRPQTAARHPSPDAAADASCSPAQATQVVTMHFCSSSPDPLPADVGEARLADAVRVSALAGLPLQQRPPLYARSSFLTPVDASSVVIILGDVTERQAARVFVRGPPDVLQALRQKAVVGIYGWRYTKPAGPPRACPINLDLDLQAQAGPDGPACGLVLAPNTPLARQLARQLELASQAANATTQAAGAGGAGRGGRSQRTAAGPGGGGRVGAGGGAGTGADPGRGGRPGAAAGGVAAGPGPTRAAGGAGPEVQGRGGPAGQAERHRHQRDAAGHQPKAQPPRAAVAGTQASAGVVPWRTSAAAAQAAGQGPAGVGAVAEAGAAGAAAQQPPVAPAAAALQPAWAGNPTALATAAGPAETAAAAAAAAAVPARAGLATQPQGPAEEPAAAVLAAGVAPPPLAELEVSPAAAVPPSPPRRLRLGLFMPVPGSEPQEEDGGPGAEPWAGVGPQGPDAGPQGAGEAALSQGAQPALGPMDRGPRAHAAADPHGASLALVHPVASSEIPQCGFAGAQGTWEGVGQEPMLVGEEGGGGEGKDGGEEEEDLFHVPATPLSQQGGAEDGVWAGQAGGGVWQPTPEEDSEGQAAGELEGLAR</sequence>
<dbReference type="Proteomes" id="UP000612055">
    <property type="component" value="Unassembled WGS sequence"/>
</dbReference>
<feature type="region of interest" description="Disordered" evidence="10">
    <location>
        <begin position="354"/>
        <end position="392"/>
    </location>
</feature>
<feature type="compositionally biased region" description="Low complexity" evidence="10">
    <location>
        <begin position="2406"/>
        <end position="2424"/>
    </location>
</feature>
<dbReference type="PANTHER" id="PTHR31169">
    <property type="entry name" value="OS05G0300700 PROTEIN"/>
    <property type="match status" value="1"/>
</dbReference>
<feature type="compositionally biased region" description="Low complexity" evidence="10">
    <location>
        <begin position="1754"/>
        <end position="1763"/>
    </location>
</feature>
<feature type="compositionally biased region" description="Low complexity" evidence="10">
    <location>
        <begin position="1815"/>
        <end position="1840"/>
    </location>
</feature>
<feature type="region of interest" description="Disordered" evidence="10">
    <location>
        <begin position="414"/>
        <end position="436"/>
    </location>
</feature>
<feature type="region of interest" description="Disordered" evidence="10">
    <location>
        <begin position="528"/>
        <end position="548"/>
    </location>
</feature>
<feature type="region of interest" description="Disordered" evidence="10">
    <location>
        <begin position="1460"/>
        <end position="1520"/>
    </location>
</feature>
<feature type="compositionally biased region" description="Low complexity" evidence="10">
    <location>
        <begin position="1959"/>
        <end position="1983"/>
    </location>
</feature>
<keyword evidence="3" id="KW-0963">Cytoplasm</keyword>
<keyword evidence="5" id="KW-0597">Phosphoprotein</keyword>
<evidence type="ECO:0000256" key="4">
    <source>
        <dbReference type="ARBA" id="ARBA00022499"/>
    </source>
</evidence>
<dbReference type="GO" id="GO:0006355">
    <property type="term" value="P:regulation of DNA-templated transcription"/>
    <property type="evidence" value="ECO:0007669"/>
    <property type="project" value="InterPro"/>
</dbReference>
<dbReference type="InterPro" id="IPR018866">
    <property type="entry name" value="Znf-4CXXC_R1"/>
</dbReference>
<feature type="region of interest" description="Disordered" evidence="10">
    <location>
        <begin position="278"/>
        <end position="330"/>
    </location>
</feature>
<accession>A0A836C5Q8</accession>
<evidence type="ECO:0000256" key="10">
    <source>
        <dbReference type="SAM" id="MobiDB-lite"/>
    </source>
</evidence>
<keyword evidence="4" id="KW-1017">Isopeptide bond</keyword>
<evidence type="ECO:0000256" key="5">
    <source>
        <dbReference type="ARBA" id="ARBA00022553"/>
    </source>
</evidence>
<dbReference type="GO" id="GO:0005737">
    <property type="term" value="C:cytoplasm"/>
    <property type="evidence" value="ECO:0007669"/>
    <property type="project" value="UniProtKB-SubCell"/>
</dbReference>
<feature type="compositionally biased region" description="Low complexity" evidence="10">
    <location>
        <begin position="1786"/>
        <end position="1800"/>
    </location>
</feature>
<feature type="region of interest" description="Disordered" evidence="10">
    <location>
        <begin position="1"/>
        <end position="33"/>
    </location>
</feature>
<keyword evidence="8" id="KW-0804">Transcription</keyword>
<keyword evidence="13" id="KW-1185">Reference proteome</keyword>
<feature type="compositionally biased region" description="Polar residues" evidence="10">
    <location>
        <begin position="1477"/>
        <end position="1494"/>
    </location>
</feature>
<evidence type="ECO:0000256" key="3">
    <source>
        <dbReference type="ARBA" id="ARBA00022490"/>
    </source>
</evidence>
<evidence type="ECO:0000256" key="2">
    <source>
        <dbReference type="ARBA" id="ARBA00004496"/>
    </source>
</evidence>
<dbReference type="PANTHER" id="PTHR31169:SF8">
    <property type="entry name" value="ZINC-FINGER DOMAIN OF MONOAMINE-OXIDASE A REPRESSOR R1 PROTEIN"/>
    <property type="match status" value="1"/>
</dbReference>
<protein>
    <recommendedName>
        <fullName evidence="11">Zinc-finger domain-containing protein</fullName>
    </recommendedName>
</protein>
<feature type="compositionally biased region" description="Low complexity" evidence="10">
    <location>
        <begin position="1909"/>
        <end position="1925"/>
    </location>
</feature>
<evidence type="ECO:0000256" key="8">
    <source>
        <dbReference type="ARBA" id="ARBA00023163"/>
    </source>
</evidence>
<feature type="region of interest" description="Disordered" evidence="10">
    <location>
        <begin position="1754"/>
        <end position="1774"/>
    </location>
</feature>
<evidence type="ECO:0000313" key="13">
    <source>
        <dbReference type="Proteomes" id="UP000612055"/>
    </source>
</evidence>
<feature type="compositionally biased region" description="Pro residues" evidence="10">
    <location>
        <begin position="1852"/>
        <end position="1861"/>
    </location>
</feature>
<feature type="region of interest" description="Disordered" evidence="10">
    <location>
        <begin position="2469"/>
        <end position="2554"/>
    </location>
</feature>
<evidence type="ECO:0000313" key="12">
    <source>
        <dbReference type="EMBL" id="KAG2501130.1"/>
    </source>
</evidence>
<feature type="domain" description="Zinc-finger" evidence="11">
    <location>
        <begin position="71"/>
        <end position="166"/>
    </location>
</feature>
<feature type="region of interest" description="Disordered" evidence="10">
    <location>
        <begin position="1786"/>
        <end position="1983"/>
    </location>
</feature>
<feature type="compositionally biased region" description="Gly residues" evidence="10">
    <location>
        <begin position="360"/>
        <end position="373"/>
    </location>
</feature>
<feature type="compositionally biased region" description="Low complexity" evidence="10">
    <location>
        <begin position="1497"/>
        <end position="1520"/>
    </location>
</feature>
<evidence type="ECO:0000256" key="9">
    <source>
        <dbReference type="ARBA" id="ARBA00023242"/>
    </source>
</evidence>
<feature type="region of interest" description="Disordered" evidence="10">
    <location>
        <begin position="2383"/>
        <end position="2448"/>
    </location>
</feature>
<feature type="region of interest" description="Disordered" evidence="10">
    <location>
        <begin position="176"/>
        <end position="207"/>
    </location>
</feature>
<dbReference type="OrthoDB" id="543879at2759"/>
<feature type="compositionally biased region" description="Gly residues" evidence="10">
    <location>
        <begin position="2207"/>
        <end position="2220"/>
    </location>
</feature>
<reference evidence="12" key="1">
    <citation type="journal article" date="2020" name="bioRxiv">
        <title>Comparative genomics of Chlamydomonas.</title>
        <authorList>
            <person name="Craig R.J."/>
            <person name="Hasan A.R."/>
            <person name="Ness R.W."/>
            <person name="Keightley P.D."/>
        </authorList>
    </citation>
    <scope>NUCLEOTIDE SEQUENCE</scope>
    <source>
        <strain evidence="12">CCAP 11/70</strain>
    </source>
</reference>
<keyword evidence="6" id="KW-0832">Ubl conjugation</keyword>
<feature type="compositionally biased region" description="Low complexity" evidence="10">
    <location>
        <begin position="1882"/>
        <end position="1894"/>
    </location>
</feature>
<gene>
    <name evidence="12" type="ORF">HYH03_000948</name>
</gene>
<proteinExistence type="predicted"/>
<dbReference type="GO" id="GO:0005634">
    <property type="term" value="C:nucleus"/>
    <property type="evidence" value="ECO:0007669"/>
    <property type="project" value="UniProtKB-SubCell"/>
</dbReference>
<organism evidence="12 13">
    <name type="scientific">Edaphochlamys debaryana</name>
    <dbReference type="NCBI Taxonomy" id="47281"/>
    <lineage>
        <taxon>Eukaryota</taxon>
        <taxon>Viridiplantae</taxon>
        <taxon>Chlorophyta</taxon>
        <taxon>core chlorophytes</taxon>
        <taxon>Chlorophyceae</taxon>
        <taxon>CS clade</taxon>
        <taxon>Chlamydomonadales</taxon>
        <taxon>Chlamydomonadales incertae sedis</taxon>
        <taxon>Edaphochlamys</taxon>
    </lineage>
</organism>
<evidence type="ECO:0000256" key="7">
    <source>
        <dbReference type="ARBA" id="ARBA00023015"/>
    </source>
</evidence>
<feature type="region of interest" description="Disordered" evidence="10">
    <location>
        <begin position="2146"/>
        <end position="2252"/>
    </location>
</feature>